<feature type="non-terminal residue" evidence="1">
    <location>
        <position position="1"/>
    </location>
</feature>
<dbReference type="GeneID" id="80539329"/>
<dbReference type="Proteomes" id="UP000830293">
    <property type="component" value="Segment"/>
</dbReference>
<keyword evidence="2" id="KW-1185">Reference proteome</keyword>
<accession>A0AAE7B7U0</accession>
<sequence length="38" mass="4535">LRQQSQKARVRAWEAATNHSHHIIVQPNSRKPTFIQNW</sequence>
<proteinExistence type="predicted"/>
<evidence type="ECO:0000313" key="1">
    <source>
        <dbReference type="EMBL" id="QKE44446.1"/>
    </source>
</evidence>
<dbReference type="RefSeq" id="YP_010800693.1">
    <property type="nucleotide sequence ID" value="NC_076895.1"/>
</dbReference>
<organism evidence="1 2">
    <name type="scientific">Yaravirus sp. 'brasiliensis'</name>
    <dbReference type="NCBI Taxonomy" id="2739681"/>
    <lineage>
        <taxon>Viruses</taxon>
        <taxon>Varidnaviria</taxon>
        <taxon>Bamfordvirae</taxon>
        <taxon>Nucleocytoviricota</taxon>
        <taxon>Mriyaviricetes</taxon>
        <taxon>Yaraviridae</taxon>
        <taxon>Yaravirus</taxon>
        <taxon>Yaravirus brasiliense</taxon>
    </lineage>
</organism>
<evidence type="ECO:0000313" key="2">
    <source>
        <dbReference type="Proteomes" id="UP000830293"/>
    </source>
</evidence>
<protein>
    <submittedName>
        <fullName evidence="1">Uncharacterized protein</fullName>
    </submittedName>
</protein>
<reference evidence="1" key="1">
    <citation type="submission" date="2020-04" db="EMBL/GenBank/DDBJ databases">
        <title>A mysterious 80 nm amoeba virus with a near complete 'ORFan genome' challenges the classification of DNA viruses.</title>
        <authorList>
            <person name="Boratto P.V.M."/>
            <person name="Oliveira G.P."/>
            <person name="Machado T.B."/>
            <person name="Andrade A.C.S.P."/>
            <person name="Baudoin J.P."/>
            <person name="Klose T."/>
            <person name="Azza S."/>
            <person name="Decloquement P."/>
            <person name="Chabriere E."/>
            <person name="Colson P."/>
            <person name="Levasseur A."/>
            <person name="La Scola B."/>
            <person name="Abrahao J.S."/>
        </authorList>
    </citation>
    <scope>NUCLEOTIDE SEQUENCE</scope>
    <source>
        <strain evidence="1">BHMG</strain>
    </source>
</reference>
<name>A0AAE7B7U0_9VIRU</name>
<dbReference type="EMBL" id="MT293574">
    <property type="protein sequence ID" value="QKE44446.1"/>
    <property type="molecule type" value="Genomic_DNA"/>
</dbReference>
<dbReference type="KEGG" id="vg:80539329"/>